<gene>
    <name evidence="3" type="ORF">A0U92_10195</name>
</gene>
<dbReference type="OrthoDB" id="10005434at2"/>
<organism evidence="3 4">
    <name type="scientific">Acetobacter aceti</name>
    <dbReference type="NCBI Taxonomy" id="435"/>
    <lineage>
        <taxon>Bacteria</taxon>
        <taxon>Pseudomonadati</taxon>
        <taxon>Pseudomonadota</taxon>
        <taxon>Alphaproteobacteria</taxon>
        <taxon>Acetobacterales</taxon>
        <taxon>Acetobacteraceae</taxon>
        <taxon>Acetobacter</taxon>
        <taxon>Acetobacter subgen. Acetobacter</taxon>
    </lineage>
</organism>
<dbReference type="InterPro" id="IPR027367">
    <property type="entry name" value="Gly-zipper_YMGG"/>
</dbReference>
<reference evidence="3 4" key="1">
    <citation type="submission" date="2016-03" db="EMBL/GenBank/DDBJ databases">
        <title>Acetic acid bacteria sequencing.</title>
        <authorList>
            <person name="Brandt J."/>
            <person name="Jakob F."/>
            <person name="Vogel R.F."/>
        </authorList>
    </citation>
    <scope>NUCLEOTIDE SEQUENCE [LARGE SCALE GENOMIC DNA]</scope>
    <source>
        <strain evidence="3 4">TMW2.1153</strain>
    </source>
</reference>
<evidence type="ECO:0000259" key="2">
    <source>
        <dbReference type="Pfam" id="PF13441"/>
    </source>
</evidence>
<evidence type="ECO:0000313" key="3">
    <source>
        <dbReference type="EMBL" id="AQS86413.1"/>
    </source>
</evidence>
<feature type="domain" description="YMGG-like Gly-zipper" evidence="2">
    <location>
        <begin position="34"/>
        <end position="76"/>
    </location>
</feature>
<dbReference type="KEGG" id="aace:A0U92_10195"/>
<proteinExistence type="predicted"/>
<feature type="region of interest" description="Disordered" evidence="1">
    <location>
        <begin position="77"/>
        <end position="110"/>
    </location>
</feature>
<feature type="compositionally biased region" description="Low complexity" evidence="1">
    <location>
        <begin position="89"/>
        <end position="110"/>
    </location>
</feature>
<dbReference type="AlphaFoldDB" id="A0A1U9KKT8"/>
<feature type="region of interest" description="Disordered" evidence="1">
    <location>
        <begin position="130"/>
        <end position="150"/>
    </location>
</feature>
<dbReference type="Proteomes" id="UP000188937">
    <property type="component" value="Chromosome"/>
</dbReference>
<dbReference type="STRING" id="435.A0U92_10195"/>
<name>A0A1U9KKT8_ACEAC</name>
<protein>
    <recommendedName>
        <fullName evidence="2">YMGG-like Gly-zipper domain-containing protein</fullName>
    </recommendedName>
</protein>
<keyword evidence="4" id="KW-1185">Reference proteome</keyword>
<evidence type="ECO:0000256" key="1">
    <source>
        <dbReference type="SAM" id="MobiDB-lite"/>
    </source>
</evidence>
<sequence>MDAMTVNRQKACGIAVLALPLFLSACGDPYSPGQRAGNGALIGGGSGAAIGALAGGGRGAAIGALAGGLLGAGTGALTTPNRPGGGYTQGYQQPQAAYPQQQYPQQQYPAQQRYQQGGYPVGANGVPQQGATYPRTYGGYPAGYTPQQGY</sequence>
<evidence type="ECO:0000313" key="4">
    <source>
        <dbReference type="Proteomes" id="UP000188937"/>
    </source>
</evidence>
<dbReference type="Pfam" id="PF13441">
    <property type="entry name" value="Gly-zipper_YMGG"/>
    <property type="match status" value="1"/>
</dbReference>
<accession>A0A1U9KKT8</accession>
<dbReference type="EMBL" id="CP014692">
    <property type="protein sequence ID" value="AQS86413.1"/>
    <property type="molecule type" value="Genomic_DNA"/>
</dbReference>